<dbReference type="GO" id="GO:0004830">
    <property type="term" value="F:tryptophan-tRNA ligase activity"/>
    <property type="evidence" value="ECO:0007669"/>
    <property type="project" value="UniProtKB-UniRule"/>
</dbReference>
<dbReference type="Pfam" id="PF00579">
    <property type="entry name" value="tRNA-synt_1b"/>
    <property type="match status" value="1"/>
</dbReference>
<protein>
    <recommendedName>
        <fullName evidence="2 9">Tryptophan--tRNA ligase</fullName>
        <ecNumber evidence="2 9">6.1.1.2</ecNumber>
    </recommendedName>
</protein>
<dbReference type="PROSITE" id="PS00178">
    <property type="entry name" value="AA_TRNA_LIGASE_I"/>
    <property type="match status" value="1"/>
</dbReference>
<comment type="catalytic activity">
    <reaction evidence="8">
        <text>tRNA(Trp) + L-tryptophan + ATP = L-tryptophyl-tRNA(Trp) + AMP + diphosphate + H(+)</text>
        <dbReference type="Rhea" id="RHEA:24080"/>
        <dbReference type="Rhea" id="RHEA-COMP:9671"/>
        <dbReference type="Rhea" id="RHEA-COMP:9705"/>
        <dbReference type="ChEBI" id="CHEBI:15378"/>
        <dbReference type="ChEBI" id="CHEBI:30616"/>
        <dbReference type="ChEBI" id="CHEBI:33019"/>
        <dbReference type="ChEBI" id="CHEBI:57912"/>
        <dbReference type="ChEBI" id="CHEBI:78442"/>
        <dbReference type="ChEBI" id="CHEBI:78535"/>
        <dbReference type="ChEBI" id="CHEBI:456215"/>
        <dbReference type="EC" id="6.1.1.2"/>
    </reaction>
</comment>
<dbReference type="FunFam" id="1.10.240.10:FF:000005">
    <property type="entry name" value="Tryptophan--tRNA ligase"/>
    <property type="match status" value="1"/>
</dbReference>
<dbReference type="Gene3D" id="1.10.240.10">
    <property type="entry name" value="Tyrosyl-Transfer RNA Synthetase"/>
    <property type="match status" value="1"/>
</dbReference>
<dbReference type="OrthoDB" id="9801042at2"/>
<reference evidence="12 13" key="1">
    <citation type="submission" date="2019-10" db="EMBL/GenBank/DDBJ databases">
        <title>Genome sequence of Luteimicrobium xylanilyticum HY-24.</title>
        <authorList>
            <person name="Kim D.Y."/>
            <person name="Park H.-Y."/>
        </authorList>
    </citation>
    <scope>NUCLEOTIDE SEQUENCE [LARGE SCALE GENOMIC DNA]</scope>
    <source>
        <strain evidence="12 13">HY-24</strain>
    </source>
</reference>
<evidence type="ECO:0000256" key="3">
    <source>
        <dbReference type="ARBA" id="ARBA00022598"/>
    </source>
</evidence>
<gene>
    <name evidence="12" type="primary">warS</name>
    <name evidence="12" type="ORF">KDY119_03726</name>
</gene>
<dbReference type="GO" id="GO:0005737">
    <property type="term" value="C:cytoplasm"/>
    <property type="evidence" value="ECO:0007669"/>
    <property type="project" value="UniProtKB-UniRule"/>
</dbReference>
<keyword evidence="6 10" id="KW-0648">Protein biosynthesis</keyword>
<dbReference type="EMBL" id="CP045529">
    <property type="protein sequence ID" value="QFV00191.1"/>
    <property type="molecule type" value="Genomic_DNA"/>
</dbReference>
<evidence type="ECO:0000256" key="2">
    <source>
        <dbReference type="ARBA" id="ARBA00013161"/>
    </source>
</evidence>
<keyword evidence="3 10" id="KW-0436">Ligase</keyword>
<dbReference type="InterPro" id="IPR002306">
    <property type="entry name" value="Trp-tRNA-ligase"/>
</dbReference>
<dbReference type="SUPFAM" id="SSF52374">
    <property type="entry name" value="Nucleotidylyl transferase"/>
    <property type="match status" value="1"/>
</dbReference>
<evidence type="ECO:0000256" key="9">
    <source>
        <dbReference type="NCBIfam" id="TIGR00233"/>
    </source>
</evidence>
<sequence length="381" mass="41308">MGTAQWSPRRVHTPRYPRGVSSTASTPASSATSDTFAESLRRTEAIRSDLDAHPERYRVLTGDRPTGALHLGHYFGTLASRVVLQDQGVETWVLVADYQVITDRETTGNIQDNVRGLVLDYVAAGIDPERSTIFTHSAVPALNQLLLPFLSLVTEAELLRNPTVKAELAASERALSGLLLTYPVHQAADILFCKGNLVPVGKDQLPHIEQTRVVARRFNERYAKKNPVFPEPQALLSTSPEIPGLDGRKMSKSYGNTIALGMTADETAKVIRKAPTDSDRHISFDPANRPGVSALLTSAALATGGDPVQIAEEIGDGGGGALKAFVTEAINERFAAHRARRAELAADPGYVHEVLRRGNERANEVAEKTLDEVRAAMGMVY</sequence>
<keyword evidence="4 10" id="KW-0547">Nucleotide-binding</keyword>
<evidence type="ECO:0000256" key="7">
    <source>
        <dbReference type="ARBA" id="ARBA00023146"/>
    </source>
</evidence>
<dbReference type="Proteomes" id="UP000326702">
    <property type="component" value="Chromosome"/>
</dbReference>
<evidence type="ECO:0000256" key="10">
    <source>
        <dbReference type="RuleBase" id="RU363036"/>
    </source>
</evidence>
<proteinExistence type="inferred from homology"/>
<name>A0A5P9QGP3_9MICO</name>
<evidence type="ECO:0000256" key="4">
    <source>
        <dbReference type="ARBA" id="ARBA00022741"/>
    </source>
</evidence>
<dbReference type="EC" id="6.1.1.2" evidence="2 9"/>
<dbReference type="InterPro" id="IPR050203">
    <property type="entry name" value="Trp-tRNA_synthetase"/>
</dbReference>
<evidence type="ECO:0000256" key="1">
    <source>
        <dbReference type="ARBA" id="ARBA00005594"/>
    </source>
</evidence>
<dbReference type="CDD" id="cd00806">
    <property type="entry name" value="TrpRS_core"/>
    <property type="match status" value="1"/>
</dbReference>
<feature type="compositionally biased region" description="Low complexity" evidence="11">
    <location>
        <begin position="21"/>
        <end position="37"/>
    </location>
</feature>
<evidence type="ECO:0000313" key="13">
    <source>
        <dbReference type="Proteomes" id="UP000326702"/>
    </source>
</evidence>
<dbReference type="Gene3D" id="3.40.50.620">
    <property type="entry name" value="HUPs"/>
    <property type="match status" value="1"/>
</dbReference>
<evidence type="ECO:0000256" key="6">
    <source>
        <dbReference type="ARBA" id="ARBA00022917"/>
    </source>
</evidence>
<dbReference type="GO" id="GO:0006436">
    <property type="term" value="P:tryptophanyl-tRNA aminoacylation"/>
    <property type="evidence" value="ECO:0007669"/>
    <property type="project" value="UniProtKB-UniRule"/>
</dbReference>
<feature type="region of interest" description="Disordered" evidence="11">
    <location>
        <begin position="1"/>
        <end position="38"/>
    </location>
</feature>
<dbReference type="InterPro" id="IPR014729">
    <property type="entry name" value="Rossmann-like_a/b/a_fold"/>
</dbReference>
<accession>A0A5P9QGP3</accession>
<dbReference type="GO" id="GO:0005524">
    <property type="term" value="F:ATP binding"/>
    <property type="evidence" value="ECO:0007669"/>
    <property type="project" value="UniProtKB-KW"/>
</dbReference>
<dbReference type="KEGG" id="lxl:KDY119_03726"/>
<dbReference type="InterPro" id="IPR002305">
    <property type="entry name" value="aa-tRNA-synth_Ic"/>
</dbReference>
<keyword evidence="7 10" id="KW-0030">Aminoacyl-tRNA synthetase</keyword>
<keyword evidence="5 10" id="KW-0067">ATP-binding</keyword>
<dbReference type="PANTHER" id="PTHR43766">
    <property type="entry name" value="TRYPTOPHAN--TRNA LIGASE, MITOCHONDRIAL"/>
    <property type="match status" value="1"/>
</dbReference>
<dbReference type="AlphaFoldDB" id="A0A5P9QGP3"/>
<dbReference type="NCBIfam" id="TIGR00233">
    <property type="entry name" value="trpS"/>
    <property type="match status" value="1"/>
</dbReference>
<organism evidence="12 13">
    <name type="scientific">Luteimicrobium xylanilyticum</name>
    <dbReference type="NCBI Taxonomy" id="1133546"/>
    <lineage>
        <taxon>Bacteria</taxon>
        <taxon>Bacillati</taxon>
        <taxon>Actinomycetota</taxon>
        <taxon>Actinomycetes</taxon>
        <taxon>Micrococcales</taxon>
        <taxon>Luteimicrobium</taxon>
    </lineage>
</organism>
<comment type="similarity">
    <text evidence="1 10">Belongs to the class-I aminoacyl-tRNA synthetase family.</text>
</comment>
<dbReference type="PANTHER" id="PTHR43766:SF1">
    <property type="entry name" value="TRYPTOPHAN--TRNA LIGASE, MITOCHONDRIAL"/>
    <property type="match status" value="1"/>
</dbReference>
<evidence type="ECO:0000313" key="12">
    <source>
        <dbReference type="EMBL" id="QFV00191.1"/>
    </source>
</evidence>
<evidence type="ECO:0000256" key="5">
    <source>
        <dbReference type="ARBA" id="ARBA00022840"/>
    </source>
</evidence>
<dbReference type="InterPro" id="IPR001412">
    <property type="entry name" value="aa-tRNA-synth_I_CS"/>
</dbReference>
<keyword evidence="13" id="KW-1185">Reference proteome</keyword>
<evidence type="ECO:0000256" key="8">
    <source>
        <dbReference type="ARBA" id="ARBA00049929"/>
    </source>
</evidence>
<evidence type="ECO:0000256" key="11">
    <source>
        <dbReference type="SAM" id="MobiDB-lite"/>
    </source>
</evidence>
<dbReference type="PRINTS" id="PR01039">
    <property type="entry name" value="TRNASYNTHTRP"/>
</dbReference>